<reference evidence="1 2" key="1">
    <citation type="submission" date="2018-01" db="EMBL/GenBank/DDBJ databases">
        <title>The draft genome of Hanstruepera neustonica JCM19743.</title>
        <authorList>
            <person name="He R.-H."/>
            <person name="Du Z.-J."/>
        </authorList>
    </citation>
    <scope>NUCLEOTIDE SEQUENCE [LARGE SCALE GENOMIC DNA]</scope>
    <source>
        <strain evidence="1 2">JCM19743</strain>
    </source>
</reference>
<gene>
    <name evidence="1" type="ORF">C1T31_10605</name>
</gene>
<proteinExistence type="predicted"/>
<keyword evidence="2" id="KW-1185">Reference proteome</keyword>
<sequence>MWMAAIEAFNSELEQMSLIEKKLIKNMSVSNTILAIRRNNVLIMANLCKYEQELKTEYEYGKVKYDLNRLKIHEQRRANYLKLVTDCNSFRNQFYTIISRYQRK</sequence>
<protein>
    <submittedName>
        <fullName evidence="1">Uncharacterized protein</fullName>
    </submittedName>
</protein>
<dbReference type="EMBL" id="POWF01000007">
    <property type="protein sequence ID" value="PNQ72596.1"/>
    <property type="molecule type" value="Genomic_DNA"/>
</dbReference>
<accession>A0A2K1DX48</accession>
<dbReference type="Proteomes" id="UP000236641">
    <property type="component" value="Unassembled WGS sequence"/>
</dbReference>
<name>A0A2K1DX48_9FLAO</name>
<comment type="caution">
    <text evidence="1">The sequence shown here is derived from an EMBL/GenBank/DDBJ whole genome shotgun (WGS) entry which is preliminary data.</text>
</comment>
<evidence type="ECO:0000313" key="2">
    <source>
        <dbReference type="Proteomes" id="UP000236641"/>
    </source>
</evidence>
<dbReference type="AlphaFoldDB" id="A0A2K1DX48"/>
<organism evidence="1 2">
    <name type="scientific">Hanstruepera neustonica</name>
    <dbReference type="NCBI Taxonomy" id="1445657"/>
    <lineage>
        <taxon>Bacteria</taxon>
        <taxon>Pseudomonadati</taxon>
        <taxon>Bacteroidota</taxon>
        <taxon>Flavobacteriia</taxon>
        <taxon>Flavobacteriales</taxon>
        <taxon>Flavobacteriaceae</taxon>
        <taxon>Hanstruepera</taxon>
    </lineage>
</organism>
<evidence type="ECO:0000313" key="1">
    <source>
        <dbReference type="EMBL" id="PNQ72596.1"/>
    </source>
</evidence>